<comment type="caution">
    <text evidence="1">The sequence shown here is derived from an EMBL/GenBank/DDBJ whole genome shotgun (WGS) entry which is preliminary data.</text>
</comment>
<dbReference type="Proteomes" id="UP000013988">
    <property type="component" value="Unassembled WGS sequence"/>
</dbReference>
<dbReference type="PATRIC" id="fig|1202534.3.peg.3232"/>
<gene>
    <name evidence="1" type="ORF">A500_16305</name>
</gene>
<dbReference type="EMBL" id="ASRV01000194">
    <property type="protein sequence ID" value="EOR20570.1"/>
    <property type="molecule type" value="Genomic_DNA"/>
</dbReference>
<sequence>MTKKELMIKAHKMTKEIKAQYPTVDYKFQLGLCLAYLQEGGNEMVELKGSEKQVAWANNIREVVMSGVNALLAERQQAHEERGKKRTLRMLEEAKAAKEKLENEESAKYYIDNFAYALKKMNDYKLESELSKVNLDLVIGYAVKETLGL</sequence>
<name>R9BV27_9CLOT</name>
<accession>R9BV27</accession>
<reference evidence="1 2" key="1">
    <citation type="submission" date="2013-03" db="EMBL/GenBank/DDBJ databases">
        <title>Whole genome shotgun sequencing of Clostridium sartagoforme AAU1.</title>
        <authorList>
            <person name="Joshi C.G."/>
            <person name="Duggirala S.M."/>
            <person name="Nathani N.M."/>
            <person name="Bhatt V.D."/>
            <person name="Patel A.K."/>
            <person name="Pandya P.R."/>
            <person name="KaPatel J.A."/>
        </authorList>
    </citation>
    <scope>NUCLEOTIDE SEQUENCE [LARGE SCALE GENOMIC DNA]</scope>
    <source>
        <strain evidence="1 2">AAU1</strain>
    </source>
</reference>
<keyword evidence="2" id="KW-1185">Reference proteome</keyword>
<evidence type="ECO:0000313" key="1">
    <source>
        <dbReference type="EMBL" id="EOR20570.1"/>
    </source>
</evidence>
<evidence type="ECO:0000313" key="2">
    <source>
        <dbReference type="Proteomes" id="UP000013988"/>
    </source>
</evidence>
<protein>
    <submittedName>
        <fullName evidence="1">Uncharacterized protein</fullName>
    </submittedName>
</protein>
<organism evidence="1 2">
    <name type="scientific">Clostridium sartagoforme AAU1</name>
    <dbReference type="NCBI Taxonomy" id="1202534"/>
    <lineage>
        <taxon>Bacteria</taxon>
        <taxon>Bacillati</taxon>
        <taxon>Bacillota</taxon>
        <taxon>Clostridia</taxon>
        <taxon>Eubacteriales</taxon>
        <taxon>Clostridiaceae</taxon>
        <taxon>Clostridium</taxon>
    </lineage>
</organism>
<proteinExistence type="predicted"/>
<dbReference type="RefSeq" id="WP_016208505.1">
    <property type="nucleotide sequence ID" value="NZ_ASRV01000194.1"/>
</dbReference>
<dbReference type="AlphaFoldDB" id="R9BV27"/>